<evidence type="ECO:0000256" key="6">
    <source>
        <dbReference type="ARBA" id="ARBA00022729"/>
    </source>
</evidence>
<reference evidence="24" key="1">
    <citation type="submission" date="2022-01" db="EMBL/GenBank/DDBJ databases">
        <authorList>
            <person name="King R."/>
        </authorList>
    </citation>
    <scope>NUCLEOTIDE SEQUENCE</scope>
</reference>
<dbReference type="CDD" id="cd04059">
    <property type="entry name" value="Peptidases_S8_Protein_convertases_Kexins_Furin-like"/>
    <property type="match status" value="1"/>
</dbReference>
<dbReference type="FunFam" id="2.60.120.260:FF:000006">
    <property type="entry name" value="Proprotein convertase subtilisin/kexin type 5"/>
    <property type="match status" value="1"/>
</dbReference>
<evidence type="ECO:0000259" key="23">
    <source>
        <dbReference type="PROSITE" id="PS51829"/>
    </source>
</evidence>
<dbReference type="InterPro" id="IPR036852">
    <property type="entry name" value="Peptidase_S8/S53_dom_sf"/>
</dbReference>
<dbReference type="Pfam" id="PF01483">
    <property type="entry name" value="P_proprotein"/>
    <property type="match status" value="1"/>
</dbReference>
<evidence type="ECO:0000256" key="2">
    <source>
        <dbReference type="ARBA" id="ARBA00004653"/>
    </source>
</evidence>
<evidence type="ECO:0000256" key="21">
    <source>
        <dbReference type="SAM" id="MobiDB-lite"/>
    </source>
</evidence>
<evidence type="ECO:0000256" key="8">
    <source>
        <dbReference type="ARBA" id="ARBA00022825"/>
    </source>
</evidence>
<evidence type="ECO:0000256" key="7">
    <source>
        <dbReference type="ARBA" id="ARBA00022801"/>
    </source>
</evidence>
<dbReference type="InterPro" id="IPR015500">
    <property type="entry name" value="Peptidase_S8_subtilisin-rel"/>
</dbReference>
<evidence type="ECO:0000256" key="17">
    <source>
        <dbReference type="ARBA" id="ARBA00076029"/>
    </source>
</evidence>
<evidence type="ECO:0000256" key="19">
    <source>
        <dbReference type="PIRSR" id="PIRSR615500-1"/>
    </source>
</evidence>
<evidence type="ECO:0000256" key="16">
    <source>
        <dbReference type="ARBA" id="ARBA00053600"/>
    </source>
</evidence>
<dbReference type="OrthoDB" id="300641at2759"/>
<dbReference type="PANTHER" id="PTHR42884">
    <property type="entry name" value="PROPROTEIN CONVERTASE SUBTILISIN/KEXIN-RELATED"/>
    <property type="match status" value="1"/>
</dbReference>
<evidence type="ECO:0000256" key="12">
    <source>
        <dbReference type="ARBA" id="ARBA00023157"/>
    </source>
</evidence>
<protein>
    <recommendedName>
        <fullName evidence="15">furin</fullName>
        <ecNumber evidence="15">3.4.21.75</ecNumber>
    </recommendedName>
    <alternativeName>
        <fullName evidence="17">Kex2-like endoprotease 1</fullName>
    </alternativeName>
    <alternativeName>
        <fullName evidence="18">dKLIP-1</fullName>
    </alternativeName>
</protein>
<dbReference type="SUPFAM" id="SSF49785">
    <property type="entry name" value="Galactose-binding domain-like"/>
    <property type="match status" value="1"/>
</dbReference>
<feature type="domain" description="P/Homo B" evidence="23">
    <location>
        <begin position="436"/>
        <end position="567"/>
    </location>
</feature>
<feature type="active site" description="Charge relay system" evidence="19 20">
    <location>
        <position position="146"/>
    </location>
</feature>
<evidence type="ECO:0000256" key="18">
    <source>
        <dbReference type="ARBA" id="ARBA00077026"/>
    </source>
</evidence>
<dbReference type="GO" id="GO:0001941">
    <property type="term" value="P:postsynaptic membrane organization"/>
    <property type="evidence" value="ECO:0007669"/>
    <property type="project" value="UniProtKB-ARBA"/>
</dbReference>
<dbReference type="InterPro" id="IPR023828">
    <property type="entry name" value="Peptidase_S8_Ser-AS"/>
</dbReference>
<keyword evidence="13" id="KW-0325">Glycoprotein</keyword>
<dbReference type="Gene3D" id="3.30.70.850">
    <property type="entry name" value="Peptidase S8, pro-domain"/>
    <property type="match status" value="1"/>
</dbReference>
<evidence type="ECO:0000256" key="5">
    <source>
        <dbReference type="ARBA" id="ARBA00022685"/>
    </source>
</evidence>
<dbReference type="GO" id="GO:0000139">
    <property type="term" value="C:Golgi membrane"/>
    <property type="evidence" value="ECO:0007669"/>
    <property type="project" value="UniProtKB-SubCell"/>
</dbReference>
<evidence type="ECO:0000256" key="13">
    <source>
        <dbReference type="ARBA" id="ARBA00023180"/>
    </source>
</evidence>
<dbReference type="InterPro" id="IPR002884">
    <property type="entry name" value="P_dom"/>
</dbReference>
<keyword evidence="11" id="KW-0865">Zymogen</keyword>
<dbReference type="PROSITE" id="PS51829">
    <property type="entry name" value="P_HOMO_B"/>
    <property type="match status" value="1"/>
</dbReference>
<dbReference type="SUPFAM" id="SSF52743">
    <property type="entry name" value="Subtilisin-like"/>
    <property type="match status" value="1"/>
</dbReference>
<dbReference type="SUPFAM" id="SSF54897">
    <property type="entry name" value="Protease propeptides/inhibitors"/>
    <property type="match status" value="1"/>
</dbReference>
<evidence type="ECO:0000313" key="24">
    <source>
        <dbReference type="EMBL" id="CAH1103395.1"/>
    </source>
</evidence>
<evidence type="ECO:0000256" key="10">
    <source>
        <dbReference type="ARBA" id="ARBA00023136"/>
    </source>
</evidence>
<feature type="chain" id="PRO_5040502452" description="furin" evidence="22">
    <location>
        <begin position="22"/>
        <end position="739"/>
    </location>
</feature>
<dbReference type="GO" id="GO:0004252">
    <property type="term" value="F:serine-type endopeptidase activity"/>
    <property type="evidence" value="ECO:0007669"/>
    <property type="project" value="UniProtKB-UniRule"/>
</dbReference>
<evidence type="ECO:0000256" key="4">
    <source>
        <dbReference type="ARBA" id="ARBA00022670"/>
    </source>
</evidence>
<evidence type="ECO:0000313" key="25">
    <source>
        <dbReference type="Proteomes" id="UP001153636"/>
    </source>
</evidence>
<keyword evidence="7 20" id="KW-0378">Hydrolase</keyword>
<dbReference type="PROSITE" id="PS00136">
    <property type="entry name" value="SUBTILASE_ASP"/>
    <property type="match status" value="1"/>
</dbReference>
<evidence type="ECO:0000256" key="11">
    <source>
        <dbReference type="ARBA" id="ARBA00023145"/>
    </source>
</evidence>
<dbReference type="Pfam" id="PF00082">
    <property type="entry name" value="Peptidase_S8"/>
    <property type="match status" value="1"/>
</dbReference>
<comment type="catalytic activity">
    <reaction evidence="14">
        <text>Release of mature proteins from their proproteins by cleavage of -Arg-Xaa-Yaa-Arg-|-Zaa- bonds, where Xaa can be any amino acid and Yaa is Arg or Lys. Releases albumin, complement component C3 and von Willebrand factor from their respective precursors.</text>
        <dbReference type="EC" id="3.4.21.75"/>
    </reaction>
</comment>
<feature type="active site" description="Charge relay system" evidence="19 20">
    <location>
        <position position="361"/>
    </location>
</feature>
<dbReference type="Pfam" id="PF16470">
    <property type="entry name" value="S8_pro-domain"/>
    <property type="match status" value="1"/>
</dbReference>
<dbReference type="GO" id="GO:0016486">
    <property type="term" value="P:peptide hormone processing"/>
    <property type="evidence" value="ECO:0007669"/>
    <property type="project" value="TreeGrafter"/>
</dbReference>
<dbReference type="GO" id="GO:0097688">
    <property type="term" value="P:glutamate receptor clustering"/>
    <property type="evidence" value="ECO:0007669"/>
    <property type="project" value="UniProtKB-ARBA"/>
</dbReference>
<evidence type="ECO:0000256" key="3">
    <source>
        <dbReference type="ARBA" id="ARBA00005325"/>
    </source>
</evidence>
<keyword evidence="4 20" id="KW-0645">Protease</keyword>
<feature type="compositionally biased region" description="Basic residues" evidence="21">
    <location>
        <begin position="579"/>
        <end position="596"/>
    </location>
</feature>
<dbReference type="PROSITE" id="PS00137">
    <property type="entry name" value="SUBTILASE_HIS"/>
    <property type="match status" value="1"/>
</dbReference>
<evidence type="ECO:0000256" key="14">
    <source>
        <dbReference type="ARBA" id="ARBA00035756"/>
    </source>
</evidence>
<feature type="region of interest" description="Disordered" evidence="21">
    <location>
        <begin position="572"/>
        <end position="596"/>
    </location>
</feature>
<evidence type="ECO:0000256" key="15">
    <source>
        <dbReference type="ARBA" id="ARBA00038993"/>
    </source>
</evidence>
<gene>
    <name evidence="24" type="ORF">PSYICH_LOCUS4480</name>
</gene>
<sequence length="739" mass="82025">MKDLFYFCIGVLFCNLKLTIAHYTQQWAVHIHGGGDIANAVARDHGFINHGLIFDDHYHFSHSDVAKRSLRPNVEKKAKLAVDTRVSWAQQQRAKRRVKRDLKVQDSDPKWPYMWYLNRGGGLDMNVIPAWMEGITGNGAVVTILDDGLEKDHPDLLQNYDPMASYDVNGQDSDPSPRYDMIDSNRHGTRCAGEVAATSNNSVCALGVAHGAQVGGVRMLDGEVTDAVEARSLSLNPHHIDIYSASWGPDDDGKTVDGPGELATRAFIEGVTKGRNGKGSIFVWASGNGGRDHDNCNCDGYTNSIYSLSISSVTEHGHVPWYSEACSSTLASTYSSGAVGEKQVVTTDLRHSCTSSHTGTSASAPLAAGICALALEANPNLTWRDMQHIVVRTARPQNLEAPDWQTNGVSRRVSHSFGYGLMDAYAMVQLARNWTTVPEQHKCEITAQQVPRNIPPKSMVTLQLHVKDCEGVDILEHVQAKLTIFSQRRGDLKIQLTSPSGTKVVLLAHRPHDNSRAGFSVWPFMSVHSWGESPFGTWQLEIHNDGRLLGRASLQNWTLVLYGTRYFVPSLPNGSEKNNKHRTGTNKRKNKKHKNKNLKNSIATTRPPSFENKVQAKPATVNTTLRIKKPLVSNSDVSPYFYAVSNYNNNKIRLDQNNVKQYLKFVKNITITYPVMIPARNFIKNNNQKKSQKLKEKSRDINSNRNLKLVPNATTTAETVLTTKPTLATHKDNIGNFQA</sequence>
<dbReference type="AlphaFoldDB" id="A0A9P0CPF6"/>
<dbReference type="EMBL" id="OV651826">
    <property type="protein sequence ID" value="CAH1103395.1"/>
    <property type="molecule type" value="Genomic_DNA"/>
</dbReference>
<dbReference type="GO" id="GO:0008039">
    <property type="term" value="P:synaptic target recognition"/>
    <property type="evidence" value="ECO:0007669"/>
    <property type="project" value="UniProtKB-ARBA"/>
</dbReference>
<organism evidence="24 25">
    <name type="scientific">Psylliodes chrysocephalus</name>
    <dbReference type="NCBI Taxonomy" id="3402493"/>
    <lineage>
        <taxon>Eukaryota</taxon>
        <taxon>Metazoa</taxon>
        <taxon>Ecdysozoa</taxon>
        <taxon>Arthropoda</taxon>
        <taxon>Hexapoda</taxon>
        <taxon>Insecta</taxon>
        <taxon>Pterygota</taxon>
        <taxon>Neoptera</taxon>
        <taxon>Endopterygota</taxon>
        <taxon>Coleoptera</taxon>
        <taxon>Polyphaga</taxon>
        <taxon>Cucujiformia</taxon>
        <taxon>Chrysomeloidea</taxon>
        <taxon>Chrysomelidae</taxon>
        <taxon>Galerucinae</taxon>
        <taxon>Alticini</taxon>
        <taxon>Psylliodes</taxon>
    </lineage>
</organism>
<dbReference type="FunFam" id="3.30.70.850:FF:000001">
    <property type="entry name" value="Proprotein convertase subtilisin/kexin type 5"/>
    <property type="match status" value="1"/>
</dbReference>
<dbReference type="InterPro" id="IPR034182">
    <property type="entry name" value="Kexin/furin"/>
</dbReference>
<comment type="subcellular location">
    <subcellularLocation>
        <location evidence="2">Golgi apparatus membrane</location>
        <topology evidence="2">Multi-pass membrane protein</topology>
    </subcellularLocation>
</comment>
<keyword evidence="8 20" id="KW-0720">Serine protease</keyword>
<evidence type="ECO:0000256" key="1">
    <source>
        <dbReference type="ARBA" id="ARBA00001913"/>
    </source>
</evidence>
<dbReference type="PROSITE" id="PS00138">
    <property type="entry name" value="SUBTILASE_SER"/>
    <property type="match status" value="1"/>
</dbReference>
<comment type="function">
    <text evidence="16">Furin is likely to represent the ubiquitous endoprotease activity within constitutive secretory pathways and capable of cleavage at the RX(K/R)R consensus motif.</text>
</comment>
<evidence type="ECO:0000256" key="9">
    <source>
        <dbReference type="ARBA" id="ARBA00023034"/>
    </source>
</evidence>
<dbReference type="GO" id="GO:0097090">
    <property type="term" value="P:presynaptic membrane organization"/>
    <property type="evidence" value="ECO:0007669"/>
    <property type="project" value="UniProtKB-ARBA"/>
</dbReference>
<keyword evidence="12" id="KW-1015">Disulfide bond</keyword>
<dbReference type="PANTHER" id="PTHR42884:SF3">
    <property type="entry name" value="FURIN-LIKE PROTEASE 1, ISOFORMS 1_1-X_2"/>
    <property type="match status" value="1"/>
</dbReference>
<dbReference type="InterPro" id="IPR008979">
    <property type="entry name" value="Galactose-bd-like_sf"/>
</dbReference>
<accession>A0A9P0CPF6</accession>
<dbReference type="GO" id="GO:0005886">
    <property type="term" value="C:plasma membrane"/>
    <property type="evidence" value="ECO:0007669"/>
    <property type="project" value="GOC"/>
</dbReference>
<evidence type="ECO:0000256" key="22">
    <source>
        <dbReference type="SAM" id="SignalP"/>
    </source>
</evidence>
<proteinExistence type="inferred from homology"/>
<dbReference type="Proteomes" id="UP001153636">
    <property type="component" value="Chromosome 14"/>
</dbReference>
<evidence type="ECO:0000256" key="20">
    <source>
        <dbReference type="PROSITE-ProRule" id="PRU01240"/>
    </source>
</evidence>
<dbReference type="Gene3D" id="3.40.50.200">
    <property type="entry name" value="Peptidase S8/S53 domain"/>
    <property type="match status" value="1"/>
</dbReference>
<dbReference type="InterPro" id="IPR032815">
    <property type="entry name" value="S8_pro-domain"/>
</dbReference>
<keyword evidence="25" id="KW-1185">Reference proteome</keyword>
<comment type="similarity">
    <text evidence="3">Belongs to the peptidase S8 family. Furin subfamily.</text>
</comment>
<comment type="cofactor">
    <cofactor evidence="1">
        <name>Ca(2+)</name>
        <dbReference type="ChEBI" id="CHEBI:29108"/>
    </cofactor>
</comment>
<dbReference type="GO" id="GO:0005802">
    <property type="term" value="C:trans-Golgi network"/>
    <property type="evidence" value="ECO:0007669"/>
    <property type="project" value="TreeGrafter"/>
</dbReference>
<dbReference type="PRINTS" id="PR00723">
    <property type="entry name" value="SUBTILISIN"/>
</dbReference>
<keyword evidence="9" id="KW-0333">Golgi apparatus</keyword>
<keyword evidence="6 22" id="KW-0732">Signal</keyword>
<dbReference type="EC" id="3.4.21.75" evidence="15"/>
<dbReference type="Gene3D" id="2.60.120.260">
    <property type="entry name" value="Galactose-binding domain-like"/>
    <property type="match status" value="1"/>
</dbReference>
<dbReference type="PROSITE" id="PS51892">
    <property type="entry name" value="SUBTILASE"/>
    <property type="match status" value="1"/>
</dbReference>
<feature type="active site" description="Charge relay system" evidence="19 20">
    <location>
        <position position="187"/>
    </location>
</feature>
<keyword evidence="10" id="KW-0472">Membrane</keyword>
<dbReference type="InterPro" id="IPR000209">
    <property type="entry name" value="Peptidase_S8/S53_dom"/>
</dbReference>
<keyword evidence="5" id="KW-0165">Cleavage on pair of basic residues</keyword>
<name>A0A9P0CPF6_9CUCU</name>
<feature type="signal peptide" evidence="22">
    <location>
        <begin position="1"/>
        <end position="21"/>
    </location>
</feature>
<dbReference type="InterPro" id="IPR023827">
    <property type="entry name" value="Peptidase_S8_Asp-AS"/>
</dbReference>
<dbReference type="InterPro" id="IPR022398">
    <property type="entry name" value="Peptidase_S8_His-AS"/>
</dbReference>
<dbReference type="FunFam" id="3.40.50.200:FF:000001">
    <property type="entry name" value="Furin 2, isoform B"/>
    <property type="match status" value="1"/>
</dbReference>
<dbReference type="InterPro" id="IPR038466">
    <property type="entry name" value="S8_pro-domain_sf"/>
</dbReference>